<dbReference type="InterPro" id="IPR050708">
    <property type="entry name" value="T6SS_VgrG/RHS"/>
</dbReference>
<feature type="chain" id="PRO_5045063719" evidence="3">
    <location>
        <begin position="44"/>
        <end position="2280"/>
    </location>
</feature>
<dbReference type="InterPro" id="IPR056823">
    <property type="entry name" value="TEN-like_YD-shell"/>
</dbReference>
<feature type="region of interest" description="Disordered" evidence="2">
    <location>
        <begin position="1654"/>
        <end position="1682"/>
    </location>
</feature>
<evidence type="ECO:0000256" key="3">
    <source>
        <dbReference type="SAM" id="SignalP"/>
    </source>
</evidence>
<dbReference type="RefSeq" id="WP_378968801.1">
    <property type="nucleotide sequence ID" value="NZ_JBHTBJ010000010.1"/>
</dbReference>
<accession>A0ABW2HR15</accession>
<dbReference type="Pfam" id="PF24691">
    <property type="entry name" value="TreTu_C"/>
    <property type="match status" value="1"/>
</dbReference>
<dbReference type="InterPro" id="IPR006530">
    <property type="entry name" value="YD"/>
</dbReference>
<dbReference type="Gene3D" id="2.170.16.10">
    <property type="entry name" value="Hedgehog/Intein (Hint) domain"/>
    <property type="match status" value="1"/>
</dbReference>
<dbReference type="SUPFAM" id="SSF51294">
    <property type="entry name" value="Hedgehog/intein (Hint) domain"/>
    <property type="match status" value="1"/>
</dbReference>
<dbReference type="InterPro" id="IPR031325">
    <property type="entry name" value="RHS_repeat"/>
</dbReference>
<reference evidence="6" key="1">
    <citation type="journal article" date="2019" name="Int. J. Syst. Evol. Microbiol.">
        <title>The Global Catalogue of Microorganisms (GCM) 10K type strain sequencing project: providing services to taxonomists for standard genome sequencing and annotation.</title>
        <authorList>
            <consortium name="The Broad Institute Genomics Platform"/>
            <consortium name="The Broad Institute Genome Sequencing Center for Infectious Disease"/>
            <person name="Wu L."/>
            <person name="Ma J."/>
        </authorList>
    </citation>
    <scope>NUCLEOTIDE SEQUENCE [LARGE SCALE GENOMIC DNA]</scope>
    <source>
        <strain evidence="6">XZYJT-10</strain>
    </source>
</reference>
<dbReference type="InterPro" id="IPR036844">
    <property type="entry name" value="Hint_dom_sf"/>
</dbReference>
<feature type="signal peptide" evidence="3">
    <location>
        <begin position="1"/>
        <end position="43"/>
    </location>
</feature>
<dbReference type="Pfam" id="PF05593">
    <property type="entry name" value="RHS_repeat"/>
    <property type="match status" value="3"/>
</dbReference>
<gene>
    <name evidence="5" type="ORF">ACFQS1_16330</name>
</gene>
<evidence type="ECO:0000256" key="2">
    <source>
        <dbReference type="SAM" id="MobiDB-lite"/>
    </source>
</evidence>
<evidence type="ECO:0000256" key="1">
    <source>
        <dbReference type="ARBA" id="ARBA00022737"/>
    </source>
</evidence>
<protein>
    <submittedName>
        <fullName evidence="5">Polymorphic toxin-type HINT domain-containing protein</fullName>
    </submittedName>
</protein>
<dbReference type="PROSITE" id="PS50817">
    <property type="entry name" value="INTEIN_N_TER"/>
    <property type="match status" value="1"/>
</dbReference>
<evidence type="ECO:0000313" key="5">
    <source>
        <dbReference type="EMBL" id="MFC7275557.1"/>
    </source>
</evidence>
<sequence length="2280" mass="243159">MKDPLALIPPPIRRRRTGRARRLIAVATAAAVLSSLLQAPAWADRPKPFTPPTAKKMPAVAVSKVDPVAVKQAAMPDGTKKPAPVWPAAGAAEVAVPGPASQAARAPGLPVRVAQPGTVRVAGKRAAARAAAVAPAKVGVRVLDRAATARAGVRGVLLQVDRADRDPHAAAVDLSVDYGTFRTAYGGDWASRLRLVALPECALTTPERRECAGTPLPSRNDPKAGSVTATVSLPGSAASSTSAASAPALVALSAGTSGEAGSFAATSLQPSSIWSAGGSSGDFSWSYPMRVPPAAGSPVPALNLSYSAQSVDGRQAASNNQPSWAGEGFDTSVGGFIERRYEQCQDDMGGDANNTTKTGDMCWATDNATLSLAGHSGELIYNSSEDRWHLRADDGSRIERKTGASNGDDDGEYWVVTITDGTQFWFGAQRLPGWSSGDPVTKSTWTLPVYGNNAHEPCHATAFADSSCTQAWRWNLDYVVDVNGNSASYWYSTDTNKYGRNLTSSNVVSYIRDGHLDHIEYGTRRDAGMDSRFAASAPARVDFGVADRCLSECSTHDEAHWPDTPWDQECTGSTCETYSPSFWSTTRLSTVTTKVWNGSSYDSVDRWTLTHTFPDPGDGTRAGLWLSKLSHTGLAGGSESVPDVEFSGVQMNNRVDTIDFAAAMNWWRISQIRYESGGTVSVLYSDPECVAQTNVPTSPASNTKRCYPVRWTPEGYQDPVIDYFHKYVVTTVYEADNTGGVTPKGSPRVVYKYSYIGAPAWHYTDDDGLIEAKDKTWSVWRGYSRVGVTVGDAGEQSYTETKYFRGMHGDKAASGTRTVTVTGTGVPTVNDEDAYAGMARESTVYNGPDGAVVSRQVTEPWQSDATASRTINGDTVQARFTAAVASHDRTVLDGGRGERVHSVRNTFDAYGMTVAVDDAGDDAVTGDETCTMTTYEPRNTTAWVMTAAHRALTLAVPCASADDLTELTDDDVVSDTRTYFDGATIYGTAPTRGLVTRTEQAKAWNAGSPTYEQVSRAAYDSGGRITSAWDALNHQSTIAYTSAGGGLVTQTVLTNALGHTTTTTINPAWGVPTKVVDPNGKTTEVTYDGLGRLTAVWQPGRDKATQTASSTFSYLVSNTAPSAVGTNTLNAAGNYLTSYALYDGLLRPRQTQSPSPSGGRLLTDIFYDSAGRQVREHGSYYASGAASTTLSTATDRQDVPNQTSTVYDGAGRITASIFQPYTTERWRTTTAYGGDRVDVTPPSGGTASSTLTDALGRTTAVRQYHAATPTGAYDTTTYTFNRKSQLTRVTDAAGNHWDYTYDLRGRQLTAADPDKGTTTSTYDAAGRVTSTVDARGIKLQYGYDNLDRRTAVFQTGVGTRARWFYDNLAKGQLDKSIRYVGVTNYTRRIEAYDDAYRPIVEAYEIPSTETGLGGTYAVNVGYNVDGSLDFTTYPAAGDLPLESVSYHYDTTTGLPTNSTSGFGGRAISYAARTTYDALGRISELMLYPGLYDDLGKRVYQTFGYELETGRLTSTRTDRDSVAPYTVTNTSYSYDNAGNVTRSSDAATGDNQCFQYDYLRRLTQAWTPATSNCNTAPSTAGLGGPAPYWQSWAYDVTGNRRSQVDHATTSVDLNTTTTYNYPATGSSRPHALSGTTVTTGSSSVTAGYTYDNTGNTLTRPTASGNGTLTWDPEGHLASSTDSSGTTSYIYDADGNRLVSRDSAGTILFLPGQDVRYTTATGATTCTRYYTFGGSTIASRTAAGVTWLSSDHQGTATVAIERDTQSSTIRRQTPFGASRGTSAIAWPNNRGFVGGTLDNTGLTHLGVREYDAGIGRFISVDPVQDLADPQQWNGYAYAGNNPTTLSDPSGLRAQDPELDNQFGTPLEGTGKSVQPGERHGHGGSGSARKGNAKGDITVVETLGADKQKIAHVCVTDVLCLDQYQVTNIQAFINAYNAQIASLSQGNGGQTLADFQYLMAIVNACGDGVKLSENCSMPAYLMLSNGAAEAAVHAETEAHGTPAWKTGLAAIGMIGEAISGLPACQSRAFAAGGRKSFSADTQVLMADGTTKTFKDVKEGDEVQAADPETGQKGIRKVQTVWVHDDDLYTLTIDGKPLTTTEDHPFWDETDGRWERADDLEKGDVLLTPTGAPAHVDGFSVTTHRMAPAYNLTIDDLHTYYVLAGNTPVLVHNDGGDDVARVGRWMSQAEYDAMVRTGMVQRGGGGLTYVVHPADPEAYRSARPGSVYAEFDVPRSSLIPGGRPGDFKMSDSSTVFSRLAVSKGGAPLELPAAKNITLGGGAGC</sequence>
<dbReference type="Gene3D" id="2.180.10.10">
    <property type="entry name" value="RHS repeat-associated core"/>
    <property type="match status" value="2"/>
</dbReference>
<feature type="domain" description="Hint" evidence="4">
    <location>
        <begin position="2031"/>
        <end position="2126"/>
    </location>
</feature>
<dbReference type="Pfam" id="PF07591">
    <property type="entry name" value="PT-HINT"/>
    <property type="match status" value="1"/>
</dbReference>
<keyword evidence="1" id="KW-0677">Repeat</keyword>
<dbReference type="InterPro" id="IPR006141">
    <property type="entry name" value="Intein_N"/>
</dbReference>
<dbReference type="InterPro" id="IPR030934">
    <property type="entry name" value="Intein_C"/>
</dbReference>
<dbReference type="Proteomes" id="UP001596548">
    <property type="component" value="Unassembled WGS sequence"/>
</dbReference>
<dbReference type="NCBIfam" id="TIGR01643">
    <property type="entry name" value="YD_repeat_2x"/>
    <property type="match status" value="4"/>
</dbReference>
<dbReference type="CDD" id="cd00081">
    <property type="entry name" value="Hint"/>
    <property type="match status" value="1"/>
</dbReference>
<proteinExistence type="predicted"/>
<feature type="region of interest" description="Disordered" evidence="2">
    <location>
        <begin position="209"/>
        <end position="228"/>
    </location>
</feature>
<evidence type="ECO:0000313" key="6">
    <source>
        <dbReference type="Proteomes" id="UP001596548"/>
    </source>
</evidence>
<feature type="compositionally biased region" description="Polar residues" evidence="2">
    <location>
        <begin position="1654"/>
        <end position="1667"/>
    </location>
</feature>
<dbReference type="InterPro" id="IPR057938">
    <property type="entry name" value="TreTu_C"/>
</dbReference>
<dbReference type="EMBL" id="JBHTBJ010000010">
    <property type="protein sequence ID" value="MFC7275557.1"/>
    <property type="molecule type" value="Genomic_DNA"/>
</dbReference>
<evidence type="ECO:0000259" key="4">
    <source>
        <dbReference type="SMART" id="SM00306"/>
    </source>
</evidence>
<dbReference type="Pfam" id="PF25023">
    <property type="entry name" value="TEN_YD-shell"/>
    <property type="match status" value="1"/>
</dbReference>
<keyword evidence="3" id="KW-0732">Signal</keyword>
<dbReference type="PANTHER" id="PTHR32305">
    <property type="match status" value="1"/>
</dbReference>
<dbReference type="NCBIfam" id="TIGR03696">
    <property type="entry name" value="Rhs_assc_core"/>
    <property type="match status" value="1"/>
</dbReference>
<dbReference type="InterPro" id="IPR003587">
    <property type="entry name" value="Hint_dom_N"/>
</dbReference>
<dbReference type="NCBIfam" id="TIGR01443">
    <property type="entry name" value="intein_Cterm"/>
    <property type="match status" value="1"/>
</dbReference>
<feature type="region of interest" description="Disordered" evidence="2">
    <location>
        <begin position="1835"/>
        <end position="1889"/>
    </location>
</feature>
<dbReference type="SMART" id="SM00306">
    <property type="entry name" value="HintN"/>
    <property type="match status" value="1"/>
</dbReference>
<dbReference type="InterPro" id="IPR022385">
    <property type="entry name" value="Rhs_assc_core"/>
</dbReference>
<dbReference type="PANTHER" id="PTHR32305:SF17">
    <property type="entry name" value="TRNA NUCLEASE WAPA"/>
    <property type="match status" value="1"/>
</dbReference>
<organism evidence="5 6">
    <name type="scientific">Paractinoplanes rhizophilus</name>
    <dbReference type="NCBI Taxonomy" id="1416877"/>
    <lineage>
        <taxon>Bacteria</taxon>
        <taxon>Bacillati</taxon>
        <taxon>Actinomycetota</taxon>
        <taxon>Actinomycetes</taxon>
        <taxon>Micromonosporales</taxon>
        <taxon>Micromonosporaceae</taxon>
        <taxon>Paractinoplanes</taxon>
    </lineage>
</organism>
<keyword evidence="6" id="KW-1185">Reference proteome</keyword>
<comment type="caution">
    <text evidence="5">The sequence shown here is derived from an EMBL/GenBank/DDBJ whole genome shotgun (WGS) entry which is preliminary data.</text>
</comment>
<name>A0ABW2HR15_9ACTN</name>